<dbReference type="EMBL" id="UINC01080289">
    <property type="protein sequence ID" value="SVC23092.1"/>
    <property type="molecule type" value="Genomic_DNA"/>
</dbReference>
<protein>
    <recommendedName>
        <fullName evidence="1">Virulence factor domain-containing protein</fullName>
    </recommendedName>
</protein>
<evidence type="ECO:0000259" key="1">
    <source>
        <dbReference type="Pfam" id="PF13769"/>
    </source>
</evidence>
<reference evidence="2" key="1">
    <citation type="submission" date="2018-05" db="EMBL/GenBank/DDBJ databases">
        <authorList>
            <person name="Lanie J.A."/>
            <person name="Ng W.-L."/>
            <person name="Kazmierczak K.M."/>
            <person name="Andrzejewski T.M."/>
            <person name="Davidsen T.M."/>
            <person name="Wayne K.J."/>
            <person name="Tettelin H."/>
            <person name="Glass J.I."/>
            <person name="Rusch D."/>
            <person name="Podicherti R."/>
            <person name="Tsui H.-C.T."/>
            <person name="Winkler M.E."/>
        </authorList>
    </citation>
    <scope>NUCLEOTIDE SEQUENCE</scope>
</reference>
<gene>
    <name evidence="2" type="ORF">METZ01_LOCUS275946</name>
</gene>
<feature type="domain" description="Virulence factor" evidence="1">
    <location>
        <begin position="8"/>
        <end position="80"/>
    </location>
</feature>
<sequence>MATYRILFWKEIPTQIKYNDDLNSTKSYMLSDFFQQAVDSIAMFDGSIKSDEYLNAWSWGEETETNFKPEEIVDIYNDNIPEKFLSKIKTLHENGNRNPIPGAIDSWFKN</sequence>
<dbReference type="Pfam" id="PF13769">
    <property type="entry name" value="Virulence_fact"/>
    <property type="match status" value="1"/>
</dbReference>
<dbReference type="AlphaFoldDB" id="A0A382KIA9"/>
<organism evidence="2">
    <name type="scientific">marine metagenome</name>
    <dbReference type="NCBI Taxonomy" id="408172"/>
    <lineage>
        <taxon>unclassified sequences</taxon>
        <taxon>metagenomes</taxon>
        <taxon>ecological metagenomes</taxon>
    </lineage>
</organism>
<proteinExistence type="predicted"/>
<dbReference type="InterPro" id="IPR025989">
    <property type="entry name" value="Virulence_F_dom"/>
</dbReference>
<name>A0A382KIA9_9ZZZZ</name>
<accession>A0A382KIA9</accession>
<evidence type="ECO:0000313" key="2">
    <source>
        <dbReference type="EMBL" id="SVC23092.1"/>
    </source>
</evidence>